<dbReference type="Proteomes" id="UP000265541">
    <property type="component" value="Unassembled WGS sequence"/>
</dbReference>
<dbReference type="OrthoDB" id="384721at2"/>
<comment type="caution">
    <text evidence="2">The sequence shown here is derived from an EMBL/GenBank/DDBJ whole genome shotgun (WGS) entry which is preliminary data.</text>
</comment>
<accession>A0A3A0W5F0</accession>
<protein>
    <submittedName>
        <fullName evidence="2">Glycerophosphoryl diester phosphodiesterase</fullName>
    </submittedName>
</protein>
<gene>
    <name evidence="2" type="ORF">BUZ14_00395</name>
</gene>
<name>A0A3A0W5F0_STAGA</name>
<dbReference type="PROSITE" id="PS51704">
    <property type="entry name" value="GP_PDE"/>
    <property type="match status" value="1"/>
</dbReference>
<dbReference type="InterPro" id="IPR017946">
    <property type="entry name" value="PLC-like_Pdiesterase_TIM-brl"/>
</dbReference>
<sequence>MFTIYGHRGFPSKAPENTLASFKEAASIPGLKWVELDVAITKDEQLIIVHDDFLERTTNHKGEITQVEYEQIKDASAGSWHSKEFETEKIPTFDDVIAFANEAQMNLNVELKGVSGTEGTRLSESMVQQVADKLSNLEADIDVMISSFNIPLLKLAESYIPQYRRAVIFKAVSFKADWRTILDFCGSKIINIEDAKLTQSRVEMIRNAGFDLNVWTVNKKERANQLANWGATGIFTDKADAMIHLERG</sequence>
<dbReference type="GO" id="GO:0008081">
    <property type="term" value="F:phosphoric diester hydrolase activity"/>
    <property type="evidence" value="ECO:0007669"/>
    <property type="project" value="InterPro"/>
</dbReference>
<dbReference type="GO" id="GO:0006629">
    <property type="term" value="P:lipid metabolic process"/>
    <property type="evidence" value="ECO:0007669"/>
    <property type="project" value="InterPro"/>
</dbReference>
<proteinExistence type="predicted"/>
<dbReference type="Gene3D" id="3.20.20.190">
    <property type="entry name" value="Phosphatidylinositol (PI) phosphodiesterase"/>
    <property type="match status" value="1"/>
</dbReference>
<dbReference type="PANTHER" id="PTHR46211:SF1">
    <property type="entry name" value="GLYCEROPHOSPHODIESTER PHOSPHODIESTERASE, CYTOPLASMIC"/>
    <property type="match status" value="1"/>
</dbReference>
<dbReference type="EMBL" id="QYJN01000001">
    <property type="protein sequence ID" value="RIP37037.1"/>
    <property type="molecule type" value="Genomic_DNA"/>
</dbReference>
<reference evidence="2 3" key="1">
    <citation type="journal article" date="2016" name="Front. Microbiol.">
        <title>Comprehensive Phylogenetic Analysis of Bovine Non-aureus Staphylococci Species Based on Whole-Genome Sequencing.</title>
        <authorList>
            <person name="Naushad S."/>
            <person name="Barkema H.W."/>
            <person name="Luby C."/>
            <person name="Condas L.A."/>
            <person name="Nobrega D.B."/>
            <person name="Carson D.A."/>
            <person name="De Buck J."/>
        </authorList>
    </citation>
    <scope>NUCLEOTIDE SEQUENCE [LARGE SCALE GENOMIC DNA]</scope>
    <source>
        <strain evidence="2 3">SNUC 4781</strain>
    </source>
</reference>
<dbReference type="RefSeq" id="WP_119483852.1">
    <property type="nucleotide sequence ID" value="NZ_QYJN01000001.1"/>
</dbReference>
<feature type="domain" description="GP-PDE" evidence="1">
    <location>
        <begin position="2"/>
        <end position="246"/>
    </location>
</feature>
<evidence type="ECO:0000313" key="3">
    <source>
        <dbReference type="Proteomes" id="UP000265541"/>
    </source>
</evidence>
<dbReference type="AlphaFoldDB" id="A0A3A0W5F0"/>
<dbReference type="Pfam" id="PF03009">
    <property type="entry name" value="GDPD"/>
    <property type="match status" value="1"/>
</dbReference>
<dbReference type="SUPFAM" id="SSF51695">
    <property type="entry name" value="PLC-like phosphodiesterases"/>
    <property type="match status" value="1"/>
</dbReference>
<evidence type="ECO:0000259" key="1">
    <source>
        <dbReference type="PROSITE" id="PS51704"/>
    </source>
</evidence>
<dbReference type="InterPro" id="IPR030395">
    <property type="entry name" value="GP_PDE_dom"/>
</dbReference>
<dbReference type="PANTHER" id="PTHR46211">
    <property type="entry name" value="GLYCEROPHOSPHORYL DIESTER PHOSPHODIESTERASE"/>
    <property type="match status" value="1"/>
</dbReference>
<organism evidence="2 3">
    <name type="scientific">Staphylococcus gallinarum</name>
    <dbReference type="NCBI Taxonomy" id="1293"/>
    <lineage>
        <taxon>Bacteria</taxon>
        <taxon>Bacillati</taxon>
        <taxon>Bacillota</taxon>
        <taxon>Bacilli</taxon>
        <taxon>Bacillales</taxon>
        <taxon>Staphylococcaceae</taxon>
        <taxon>Staphylococcus</taxon>
    </lineage>
</organism>
<evidence type="ECO:0000313" key="2">
    <source>
        <dbReference type="EMBL" id="RIP37037.1"/>
    </source>
</evidence>